<keyword evidence="3" id="KW-0119">Carbohydrate metabolism</keyword>
<keyword evidence="9" id="KW-1185">Reference proteome</keyword>
<evidence type="ECO:0000313" key="8">
    <source>
        <dbReference type="EMBL" id="EUJ35680.1"/>
    </source>
</evidence>
<protein>
    <submittedName>
        <fullName evidence="8">Chitin binding domain-containing protein</fullName>
    </submittedName>
</protein>
<feature type="signal peptide" evidence="6">
    <location>
        <begin position="1"/>
        <end position="25"/>
    </location>
</feature>
<name>W7CEL9_9LIST</name>
<dbReference type="PANTHER" id="PTHR34823">
    <property type="entry name" value="GLCNAC-BINDING PROTEIN A"/>
    <property type="match status" value="1"/>
</dbReference>
<dbReference type="Proteomes" id="UP000019243">
    <property type="component" value="Unassembled WGS sequence"/>
</dbReference>
<reference evidence="8 9" key="1">
    <citation type="submission" date="2012-12" db="EMBL/GenBank/DDBJ databases">
        <title>Novel taxa of Listeriaceae from agricultural environments in the United States.</title>
        <authorList>
            <person name="den Bakker H.C."/>
            <person name="Allred A."/>
            <person name="Warchocki S."/>
            <person name="Wright E.M."/>
            <person name="Burrell A."/>
            <person name="Nightingale K.K."/>
            <person name="Kephart D."/>
            <person name="Wiedmann M."/>
        </authorList>
    </citation>
    <scope>NUCLEOTIDE SEQUENCE [LARGE SCALE GENOMIC DNA]</scope>
    <source>
        <strain evidence="8 9">FSL F6-1037</strain>
    </source>
</reference>
<dbReference type="InterPro" id="IPR013783">
    <property type="entry name" value="Ig-like_fold"/>
</dbReference>
<dbReference type="InterPro" id="IPR051024">
    <property type="entry name" value="GlcNAc_Chitin_IntDeg"/>
</dbReference>
<dbReference type="InterPro" id="IPR003610">
    <property type="entry name" value="CBM5/12"/>
</dbReference>
<dbReference type="Gene3D" id="2.60.40.10">
    <property type="entry name" value="Immunoglobulins"/>
    <property type="match status" value="2"/>
</dbReference>
<feature type="chain" id="PRO_5004892326" evidence="6">
    <location>
        <begin position="26"/>
        <end position="510"/>
    </location>
</feature>
<gene>
    <name evidence="8" type="ORF">BCAMP_11435</name>
</gene>
<feature type="domain" description="Fibronectin type-III" evidence="7">
    <location>
        <begin position="215"/>
        <end position="299"/>
    </location>
</feature>
<dbReference type="CDD" id="cd12214">
    <property type="entry name" value="ChiA1_BD"/>
    <property type="match status" value="2"/>
</dbReference>
<sequence>MGKNIAITAVAASGLLVIMSQNASAHGYVESPISRSYQAKLDFDSGMGWDAALAKYGSVITEPQGLEALKGFPENGPADGHIASANGKFEGVLDIQTPDYWKKQTISTGLNQFTWAYTKEHSTAKWHYYMTKQGWDQNAPLVRDELELIGTVAHDGSYPSSHLTHTINVPNDRSGYNVILAVWDVADTANAFYQVIDVNVDNDGAPAPEVIVPNAPTELAATNATTSTLDLAWQAPTNTAVKEYHIYRDGKKVQTMAGTTFADTGLTAGTTYQYQVEAVNFNGDVSKKSAVLTAATVEMPAIDEQAPTVPSGVHSMGTTDHSVNLMWTKSSHLIGVKAYDIYRDGEKIGTSAGTMYMDETVAANTTYSYTIKAISAGGNVSEASEAFVVTTEKTAVLPQAGEWIPGTLTEPVEYKLGQKVTYKGKTYETINAHLNYGDLNWAPDKALSLFKEIAPINEWVPGTLTAPVEYKLGQMVTYKGKTYETINAHLNYGDSSWAPDSALSLFKLKE</sequence>
<dbReference type="SUPFAM" id="SSF49265">
    <property type="entry name" value="Fibronectin type III"/>
    <property type="match status" value="1"/>
</dbReference>
<dbReference type="CDD" id="cd21177">
    <property type="entry name" value="LPMO_AA10"/>
    <property type="match status" value="1"/>
</dbReference>
<evidence type="ECO:0000256" key="1">
    <source>
        <dbReference type="ARBA" id="ARBA00022729"/>
    </source>
</evidence>
<dbReference type="Pfam" id="PF00041">
    <property type="entry name" value="fn3"/>
    <property type="match status" value="1"/>
</dbReference>
<evidence type="ECO:0000256" key="6">
    <source>
        <dbReference type="SAM" id="SignalP"/>
    </source>
</evidence>
<dbReference type="SMART" id="SM00060">
    <property type="entry name" value="FN3"/>
    <property type="match status" value="2"/>
</dbReference>
<dbReference type="PANTHER" id="PTHR34823:SF1">
    <property type="entry name" value="CHITIN-BINDING TYPE-4 DOMAIN-CONTAINING PROTEIN"/>
    <property type="match status" value="1"/>
</dbReference>
<dbReference type="SUPFAM" id="SSF81296">
    <property type="entry name" value="E set domains"/>
    <property type="match status" value="1"/>
</dbReference>
<dbReference type="InterPro" id="IPR004302">
    <property type="entry name" value="Cellulose/chitin-bd_N"/>
</dbReference>
<dbReference type="GO" id="GO:0000272">
    <property type="term" value="P:polysaccharide catabolic process"/>
    <property type="evidence" value="ECO:0007669"/>
    <property type="project" value="UniProtKB-KW"/>
</dbReference>
<dbReference type="SUPFAM" id="SSF51055">
    <property type="entry name" value="Carbohydrate binding domain"/>
    <property type="match status" value="2"/>
</dbReference>
<evidence type="ECO:0000256" key="4">
    <source>
        <dbReference type="ARBA" id="ARBA00023295"/>
    </source>
</evidence>
<dbReference type="PROSITE" id="PS50853">
    <property type="entry name" value="FN3"/>
    <property type="match status" value="2"/>
</dbReference>
<dbReference type="GO" id="GO:0030246">
    <property type="term" value="F:carbohydrate binding"/>
    <property type="evidence" value="ECO:0007669"/>
    <property type="project" value="InterPro"/>
</dbReference>
<keyword evidence="1 6" id="KW-0732">Signal</keyword>
<evidence type="ECO:0000259" key="7">
    <source>
        <dbReference type="PROSITE" id="PS50853"/>
    </source>
</evidence>
<dbReference type="FunFam" id="2.60.40.10:FF:001114">
    <property type="entry name" value="Chitinase A1"/>
    <property type="match status" value="1"/>
</dbReference>
<keyword evidence="2" id="KW-0378">Hydrolase</keyword>
<evidence type="ECO:0000256" key="2">
    <source>
        <dbReference type="ARBA" id="ARBA00022801"/>
    </source>
</evidence>
<keyword evidence="5" id="KW-0624">Polysaccharide degradation</keyword>
<feature type="domain" description="Fibronectin type-III" evidence="7">
    <location>
        <begin position="309"/>
        <end position="394"/>
    </location>
</feature>
<dbReference type="Pfam" id="PF02839">
    <property type="entry name" value="CBM_5_12"/>
    <property type="match status" value="2"/>
</dbReference>
<dbReference type="AlphaFoldDB" id="W7CEL9"/>
<dbReference type="CDD" id="cd00063">
    <property type="entry name" value="FN3"/>
    <property type="match status" value="2"/>
</dbReference>
<dbReference type="PATRIC" id="fig|1265861.3.peg.2247"/>
<dbReference type="GO" id="GO:0005576">
    <property type="term" value="C:extracellular region"/>
    <property type="evidence" value="ECO:0007669"/>
    <property type="project" value="InterPro"/>
</dbReference>
<evidence type="ECO:0000256" key="3">
    <source>
        <dbReference type="ARBA" id="ARBA00023277"/>
    </source>
</evidence>
<dbReference type="InterPro" id="IPR014756">
    <property type="entry name" value="Ig_E-set"/>
</dbReference>
<organism evidence="8 9">
    <name type="scientific">Brochothrix campestris FSL F6-1037</name>
    <dbReference type="NCBI Taxonomy" id="1265861"/>
    <lineage>
        <taxon>Bacteria</taxon>
        <taxon>Bacillati</taxon>
        <taxon>Bacillota</taxon>
        <taxon>Bacilli</taxon>
        <taxon>Bacillales</taxon>
        <taxon>Listeriaceae</taxon>
        <taxon>Brochothrix</taxon>
    </lineage>
</organism>
<dbReference type="InterPro" id="IPR036573">
    <property type="entry name" value="CBM_sf_5/12"/>
</dbReference>
<keyword evidence="4" id="KW-0326">Glycosidase</keyword>
<accession>W7CEL9</accession>
<proteinExistence type="predicted"/>
<dbReference type="InterPro" id="IPR003961">
    <property type="entry name" value="FN3_dom"/>
</dbReference>
<dbReference type="Gene3D" id="2.10.10.20">
    <property type="entry name" value="Carbohydrate-binding module superfamily 5/12"/>
    <property type="match status" value="2"/>
</dbReference>
<dbReference type="EMBL" id="AODH01000053">
    <property type="protein sequence ID" value="EUJ35680.1"/>
    <property type="molecule type" value="Genomic_DNA"/>
</dbReference>
<dbReference type="InterPro" id="IPR036116">
    <property type="entry name" value="FN3_sf"/>
</dbReference>
<dbReference type="STRING" id="1265861.BCAMP_11435"/>
<dbReference type="Pfam" id="PF03067">
    <property type="entry name" value="LPMO_10"/>
    <property type="match status" value="1"/>
</dbReference>
<dbReference type="Gene3D" id="2.70.50.50">
    <property type="entry name" value="chitin-binding protein cbp21"/>
    <property type="match status" value="1"/>
</dbReference>
<evidence type="ECO:0000313" key="9">
    <source>
        <dbReference type="Proteomes" id="UP000019243"/>
    </source>
</evidence>
<evidence type="ECO:0000256" key="5">
    <source>
        <dbReference type="ARBA" id="ARBA00023326"/>
    </source>
</evidence>
<dbReference type="GO" id="GO:0004553">
    <property type="term" value="F:hydrolase activity, hydrolyzing O-glycosyl compounds"/>
    <property type="evidence" value="ECO:0007669"/>
    <property type="project" value="InterPro"/>
</dbReference>
<comment type="caution">
    <text evidence="8">The sequence shown here is derived from an EMBL/GenBank/DDBJ whole genome shotgun (WGS) entry which is preliminary data.</text>
</comment>